<dbReference type="InterPro" id="IPR006685">
    <property type="entry name" value="MscS_channel_2nd"/>
</dbReference>
<feature type="compositionally biased region" description="Basic and acidic residues" evidence="5">
    <location>
        <begin position="1046"/>
        <end position="1117"/>
    </location>
</feature>
<feature type="region of interest" description="Disordered" evidence="5">
    <location>
        <begin position="316"/>
        <end position="442"/>
    </location>
</feature>
<evidence type="ECO:0000256" key="1">
    <source>
        <dbReference type="ARBA" id="ARBA00004370"/>
    </source>
</evidence>
<keyword evidence="3 6" id="KW-1133">Transmembrane helix</keyword>
<dbReference type="InterPro" id="IPR023408">
    <property type="entry name" value="MscS_beta-dom_sf"/>
</dbReference>
<keyword evidence="4 6" id="KW-0472">Membrane</keyword>
<dbReference type="EMBL" id="CAUYUJ010022038">
    <property type="protein sequence ID" value="CAK0908552.1"/>
    <property type="molecule type" value="Genomic_DNA"/>
</dbReference>
<dbReference type="Pfam" id="PF00924">
    <property type="entry name" value="MS_channel_2nd"/>
    <property type="match status" value="1"/>
</dbReference>
<protein>
    <recommendedName>
        <fullName evidence="7">Mechanosensitive ion channel MscS domain-containing protein</fullName>
    </recommendedName>
</protein>
<reference evidence="8" key="1">
    <citation type="submission" date="2023-10" db="EMBL/GenBank/DDBJ databases">
        <authorList>
            <person name="Chen Y."/>
            <person name="Shah S."/>
            <person name="Dougan E. K."/>
            <person name="Thang M."/>
            <person name="Chan C."/>
        </authorList>
    </citation>
    <scope>NUCLEOTIDE SEQUENCE [LARGE SCALE GENOMIC DNA]</scope>
</reference>
<sequence length="1124" mass="120102">MWRPSELRIMEKDFLGASAARRAARRRGRAALEAALRPLVAARGAPGPWVDRERASRPTLQRIAAGDRVPGAMRLRRNTAWHACRVPPGGFTAASSADLSWAAAGPRLGHTAGGMRAEATPFVPRAACRAVGVRCNCGTAVWPLPGASPVWPPSEAAMAKAFALIQPPAAQMPCVTESEYCESVDVDLEVAARRVAHPEPLRNAGAAAACGYPGARRMESAEGAVSDGSFAVQGEACVGAVADEFMDAQVSLAPMAGAVRGGKEGEGDGISEAASAAVRAPGGGSGFVQGAVEPKKRRGAFLAVLEREGLTVASFRPCNTADSGSTADSGISADDSNDTTDCSTTADSGSTADSSSTADSDRSATDPSSTTDPGSTADLSGADSSRTTNSGNTTEPTSTTAVPRNRKAHPNRSRGRMASSGEGGSVPSTLMPSGSRKQDALQPEGAVVTLAAAAGVAGEEQQLLQPRDLALAGAGAGPGLRMGPAGIGEALAAAVDEGAALAISPAGARLSSAPSLGWSEYCAESSAWVVREGAGLSEVQEAQVPARARLLAASAPPRVSYRYSYFQAFELPGQLWGCCVVAVQILQWLLVRRASTKKLGELVVRMTSRAKWLVTITCMLLCSLALVSRWKERRSRGKAIESDILGSQSSQREARLTAVTIALQALSWIVWLLWVMALLGIDTSRVLLVPSVGAIFLGFLGRDILSNVLSGLVIYLTQPFAQGDWITLEDGQDGWVHEIGIFYTKVVQWDKRPLYVPNIRLIHMLVQNNSRMSHRRIRFDINVRLKDIPKVPAIVNDLQGMLEEHNDLDTIQHRLVRWRQVGDYYATVWLSCYTRSTEEGIRLKHFIAVEQSVLERTAAILYKHGADFATSLERFRSKSTALEAAEATQPARGAAPRSWKGEGEAGDGELRERERVLRESREEALKAKEEKVRLKERQIDKLEQTLEERAKELEEREAQLRAAAPELEAAQLEGDEGAELERDRPVAEAEAAALRDGRGAAVAGAAALEPELTRAWLRENLGPGEAREAGRRAEGGEEPAPGDALQAREDELSERSRAADKRLQELSVKGKELSRKDQVLSKEAEREGQRRKDPELSRGAERDVQGGRDQSPERAVERGAGAGG</sequence>
<comment type="subcellular location">
    <subcellularLocation>
        <location evidence="1">Membrane</location>
    </subcellularLocation>
</comment>
<dbReference type="SUPFAM" id="SSF50182">
    <property type="entry name" value="Sm-like ribonucleoproteins"/>
    <property type="match status" value="1"/>
</dbReference>
<evidence type="ECO:0000256" key="6">
    <source>
        <dbReference type="SAM" id="Phobius"/>
    </source>
</evidence>
<feature type="region of interest" description="Disordered" evidence="5">
    <location>
        <begin position="881"/>
        <end position="915"/>
    </location>
</feature>
<evidence type="ECO:0000313" key="9">
    <source>
        <dbReference type="Proteomes" id="UP001189429"/>
    </source>
</evidence>
<feature type="compositionally biased region" description="Low complexity" evidence="5">
    <location>
        <begin position="960"/>
        <end position="972"/>
    </location>
</feature>
<dbReference type="InterPro" id="IPR010920">
    <property type="entry name" value="LSM_dom_sf"/>
</dbReference>
<feature type="transmembrane region" description="Helical" evidence="6">
    <location>
        <begin position="610"/>
        <end position="628"/>
    </location>
</feature>
<dbReference type="PANTHER" id="PTHR30566">
    <property type="entry name" value="YNAI-RELATED MECHANOSENSITIVE ION CHANNEL"/>
    <property type="match status" value="1"/>
</dbReference>
<feature type="domain" description="Mechanosensitive ion channel MscS" evidence="7">
    <location>
        <begin position="703"/>
        <end position="771"/>
    </location>
</feature>
<feature type="compositionally biased region" description="Basic residues" evidence="5">
    <location>
        <begin position="404"/>
        <end position="415"/>
    </location>
</feature>
<keyword evidence="9" id="KW-1185">Reference proteome</keyword>
<feature type="compositionally biased region" description="Basic and acidic residues" evidence="5">
    <location>
        <begin position="899"/>
        <end position="915"/>
    </location>
</feature>
<dbReference type="Gene3D" id="1.10.287.1260">
    <property type="match status" value="1"/>
</dbReference>
<feature type="region of interest" description="Disordered" evidence="5">
    <location>
        <begin position="1008"/>
        <end position="1124"/>
    </location>
</feature>
<gene>
    <name evidence="8" type="ORF">PCOR1329_LOCUS83208</name>
</gene>
<dbReference type="CDD" id="cd22249">
    <property type="entry name" value="UDM1_RNF168_RNF169-like"/>
    <property type="match status" value="1"/>
</dbReference>
<dbReference type="Proteomes" id="UP001189429">
    <property type="component" value="Unassembled WGS sequence"/>
</dbReference>
<evidence type="ECO:0000256" key="4">
    <source>
        <dbReference type="ARBA" id="ARBA00023136"/>
    </source>
</evidence>
<name>A0ABN9Y7H8_9DINO</name>
<keyword evidence="2 6" id="KW-0812">Transmembrane</keyword>
<feature type="region of interest" description="Disordered" evidence="5">
    <location>
        <begin position="956"/>
        <end position="991"/>
    </location>
</feature>
<dbReference type="PANTHER" id="PTHR30566:SF5">
    <property type="entry name" value="MECHANOSENSITIVE ION CHANNEL PROTEIN 1, MITOCHONDRIAL-RELATED"/>
    <property type="match status" value="1"/>
</dbReference>
<feature type="compositionally biased region" description="Basic and acidic residues" evidence="5">
    <location>
        <begin position="979"/>
        <end position="991"/>
    </location>
</feature>
<comment type="caution">
    <text evidence="8">The sequence shown here is derived from an EMBL/GenBank/DDBJ whole genome shotgun (WGS) entry which is preliminary data.</text>
</comment>
<dbReference type="Gene3D" id="2.30.30.60">
    <property type="match status" value="1"/>
</dbReference>
<evidence type="ECO:0000256" key="2">
    <source>
        <dbReference type="ARBA" id="ARBA00022692"/>
    </source>
</evidence>
<feature type="compositionally biased region" description="Basic and acidic residues" evidence="5">
    <location>
        <begin position="1025"/>
        <end position="1035"/>
    </location>
</feature>
<evidence type="ECO:0000256" key="5">
    <source>
        <dbReference type="SAM" id="MobiDB-lite"/>
    </source>
</evidence>
<feature type="compositionally biased region" description="Polar residues" evidence="5">
    <location>
        <begin position="320"/>
        <end position="329"/>
    </location>
</feature>
<organism evidence="8 9">
    <name type="scientific">Prorocentrum cordatum</name>
    <dbReference type="NCBI Taxonomy" id="2364126"/>
    <lineage>
        <taxon>Eukaryota</taxon>
        <taxon>Sar</taxon>
        <taxon>Alveolata</taxon>
        <taxon>Dinophyceae</taxon>
        <taxon>Prorocentrales</taxon>
        <taxon>Prorocentraceae</taxon>
        <taxon>Prorocentrum</taxon>
    </lineage>
</organism>
<feature type="compositionally biased region" description="Polar residues" evidence="5">
    <location>
        <begin position="382"/>
        <end position="402"/>
    </location>
</feature>
<accession>A0ABN9Y7H8</accession>
<feature type="compositionally biased region" description="Low complexity" evidence="5">
    <location>
        <begin position="339"/>
        <end position="358"/>
    </location>
</feature>
<feature type="transmembrane region" description="Helical" evidence="6">
    <location>
        <begin position="656"/>
        <end position="681"/>
    </location>
</feature>
<evidence type="ECO:0000259" key="7">
    <source>
        <dbReference type="Pfam" id="PF00924"/>
    </source>
</evidence>
<proteinExistence type="predicted"/>
<evidence type="ECO:0000313" key="8">
    <source>
        <dbReference type="EMBL" id="CAK0908552.1"/>
    </source>
</evidence>
<feature type="compositionally biased region" description="Low complexity" evidence="5">
    <location>
        <begin position="365"/>
        <end position="378"/>
    </location>
</feature>
<evidence type="ECO:0000256" key="3">
    <source>
        <dbReference type="ARBA" id="ARBA00022989"/>
    </source>
</evidence>